<proteinExistence type="predicted"/>
<accession>A0AAW2KYH6</accession>
<dbReference type="PANTHER" id="PTHR34457:SF3">
    <property type="entry name" value="PROTEIN TIC236, CHLOROPLASTIC"/>
    <property type="match status" value="1"/>
</dbReference>
<feature type="region of interest" description="Disordered" evidence="1">
    <location>
        <begin position="406"/>
        <end position="436"/>
    </location>
</feature>
<feature type="transmembrane region" description="Helical" evidence="2">
    <location>
        <begin position="110"/>
        <end position="131"/>
    </location>
</feature>
<feature type="region of interest" description="Disordered" evidence="1">
    <location>
        <begin position="528"/>
        <end position="551"/>
    </location>
</feature>
<dbReference type="PANTHER" id="PTHR34457">
    <property type="entry name" value="EMBRYO DEFECTIVE 2410"/>
    <property type="match status" value="1"/>
</dbReference>
<feature type="compositionally biased region" description="Low complexity" evidence="1">
    <location>
        <begin position="588"/>
        <end position="612"/>
    </location>
</feature>
<dbReference type="EMBL" id="JACGWJ010000026">
    <property type="protein sequence ID" value="KAL0312032.1"/>
    <property type="molecule type" value="Genomic_DNA"/>
</dbReference>
<organism evidence="3">
    <name type="scientific">Sesamum radiatum</name>
    <name type="common">Black benniseed</name>
    <dbReference type="NCBI Taxonomy" id="300843"/>
    <lineage>
        <taxon>Eukaryota</taxon>
        <taxon>Viridiplantae</taxon>
        <taxon>Streptophyta</taxon>
        <taxon>Embryophyta</taxon>
        <taxon>Tracheophyta</taxon>
        <taxon>Spermatophyta</taxon>
        <taxon>Magnoliopsida</taxon>
        <taxon>eudicotyledons</taxon>
        <taxon>Gunneridae</taxon>
        <taxon>Pentapetalae</taxon>
        <taxon>asterids</taxon>
        <taxon>lamiids</taxon>
        <taxon>Lamiales</taxon>
        <taxon>Pedaliaceae</taxon>
        <taxon>Sesamum</taxon>
    </lineage>
</organism>
<evidence type="ECO:0000256" key="2">
    <source>
        <dbReference type="SAM" id="Phobius"/>
    </source>
</evidence>
<comment type="caution">
    <text evidence="3">The sequence shown here is derived from an EMBL/GenBank/DDBJ whole genome shotgun (WGS) entry which is preliminary data.</text>
</comment>
<feature type="compositionally biased region" description="Polar residues" evidence="1">
    <location>
        <begin position="540"/>
        <end position="549"/>
    </location>
</feature>
<keyword evidence="2" id="KW-0812">Transmembrane</keyword>
<evidence type="ECO:0000256" key="1">
    <source>
        <dbReference type="SAM" id="MobiDB-lite"/>
    </source>
</evidence>
<dbReference type="AlphaFoldDB" id="A0AAW2KYH6"/>
<feature type="compositionally biased region" description="Polar residues" evidence="1">
    <location>
        <begin position="421"/>
        <end position="431"/>
    </location>
</feature>
<reference evidence="3" key="1">
    <citation type="submission" date="2020-06" db="EMBL/GenBank/DDBJ databases">
        <authorList>
            <person name="Li T."/>
            <person name="Hu X."/>
            <person name="Zhang T."/>
            <person name="Song X."/>
            <person name="Zhang H."/>
            <person name="Dai N."/>
            <person name="Sheng W."/>
            <person name="Hou X."/>
            <person name="Wei L."/>
        </authorList>
    </citation>
    <scope>NUCLEOTIDE SEQUENCE</scope>
    <source>
        <strain evidence="3">G02</strain>
        <tissue evidence="3">Leaf</tissue>
    </source>
</reference>
<protein>
    <submittedName>
        <fullName evidence="3">Protein, chloroplastic</fullName>
    </submittedName>
</protein>
<name>A0AAW2KYH6_SESRA</name>
<feature type="compositionally biased region" description="Low complexity" evidence="1">
    <location>
        <begin position="406"/>
        <end position="420"/>
    </location>
</feature>
<feature type="region of interest" description="Disordered" evidence="1">
    <location>
        <begin position="572"/>
        <end position="612"/>
    </location>
</feature>
<keyword evidence="2" id="KW-1133">Transmembrane helix</keyword>
<reference evidence="3" key="2">
    <citation type="journal article" date="2024" name="Plant">
        <title>Genomic evolution and insights into agronomic trait innovations of Sesamum species.</title>
        <authorList>
            <person name="Miao H."/>
            <person name="Wang L."/>
            <person name="Qu L."/>
            <person name="Liu H."/>
            <person name="Sun Y."/>
            <person name="Le M."/>
            <person name="Wang Q."/>
            <person name="Wei S."/>
            <person name="Zheng Y."/>
            <person name="Lin W."/>
            <person name="Duan Y."/>
            <person name="Cao H."/>
            <person name="Xiong S."/>
            <person name="Wang X."/>
            <person name="Wei L."/>
            <person name="Li C."/>
            <person name="Ma Q."/>
            <person name="Ju M."/>
            <person name="Zhao R."/>
            <person name="Li G."/>
            <person name="Mu C."/>
            <person name="Tian Q."/>
            <person name="Mei H."/>
            <person name="Zhang T."/>
            <person name="Gao T."/>
            <person name="Zhang H."/>
        </authorList>
    </citation>
    <scope>NUCLEOTIDE SEQUENCE</scope>
    <source>
        <strain evidence="3">G02</strain>
    </source>
</reference>
<dbReference type="InterPro" id="IPR053022">
    <property type="entry name" value="Chloroplast_translocon_comp"/>
</dbReference>
<keyword evidence="2" id="KW-0472">Membrane</keyword>
<evidence type="ECO:0000313" key="3">
    <source>
        <dbReference type="EMBL" id="KAL0312032.1"/>
    </source>
</evidence>
<sequence length="1054" mass="117327">MSVELRSPFLGAPLKCTVFGRRKRGDYAYLRGVKLKPSRKGSDFLSCTCVKKHEWIFHSNKFMHFCEKNVELLWKKLELRSGWMINSVKEPIVRSKTLVKYMTPVWEEGLFLFRCSVFCTVISGVCLLVWYGQSKAKVYIEANLLPSICTLLSDHIQRELDFGKVRRISPLSITLESCSIGPHSEEFSCGEVPTIKLRIRPFASLRRGKVVIDAVLSNPSLLVAQKKNYTWLGIPYSEGIPQRHLSTEEGIDYRTRTRRISREEAARRWERERDDAARESAEKGYVISECNCVMPDHLKESTSLPTRLGTPDPFHYMDQKVQWGDHHCMDAGAEYDLKHADLERSFGAKISSAESSMWSRVMLGSKRHKFKRKTNGRDSSMVGIASKRRLLERSASAAHLYFQGQSLGKSSNSSKGSAGSDAQNLETSPMQSSADAASLISALTNSERDAGADHQDVKVDYNVDDRKIEGTEDALTNKMILEVENKSKIDSVSGGNLEMQSRNQMNILHDPFLFTLARITKSTNSNNKFSSEGNAVGQRGISTGPTSSEYLEGDDIVNTTAMNEATRSVEEVKNGHDDTLDSQNDHASSSSSLMELEPSSSVNHLESLSPSSPQSGLSSAFKNFSEALSCLLVNPLRRLKSEIGVGVEDISTELVDEIGEENISGIDKMIPVVLDSVHFKGGTLMLLAYGDTEPRLEVDADYKHLNVSVIYAAWFCLYETIPFCESFQREMEVATGHVKFQNHYGRVHVQLSGNCKMWRSGMISEDGGWLSSDVYVDIIEQKWHANLKISNLFVPLFERIVDLPITWSKGRASGEVHICMSKGETFPNFHGQLDVTGLAFHIYDAPSWFSDMSASLFFRAQRISLHNARGWFGDIPLEASGDFGIDPEEGEYHLMCQVLFSSYLIHGSVALRPSRRSITGSISRSECLDENIQDEALVISGPLDAPVFVGSALVSRKLIHLSADTPQSAAYEAMMNNKEAGAVAAIDHVPLSYVSANFTFNTDNCVADLYGIRATLVDGGEIRGAGNAWICPEPFSCDHMVQCDKQAFVLNQYL</sequence>
<gene>
    <name evidence="3" type="ORF">Sradi_5602500</name>
</gene>